<comment type="similarity">
    <text evidence="7">Belongs to the binding-protein-dependent transport system permease family.</text>
</comment>
<name>A0A4V6Q1X5_9ACTN</name>
<proteinExistence type="inferred from homology"/>
<gene>
    <name evidence="9" type="ORF">BDK89_2806</name>
</gene>
<evidence type="ECO:0000313" key="9">
    <source>
        <dbReference type="EMBL" id="TDT17198.1"/>
    </source>
</evidence>
<reference evidence="9 10" key="1">
    <citation type="submission" date="2019-03" db="EMBL/GenBank/DDBJ databases">
        <title>Sequencing the genomes of 1000 actinobacteria strains.</title>
        <authorList>
            <person name="Klenk H.-P."/>
        </authorList>
    </citation>
    <scope>NUCLEOTIDE SEQUENCE [LARGE SCALE GENOMIC DNA]</scope>
    <source>
        <strain evidence="9 10">DSM 18936</strain>
    </source>
</reference>
<dbReference type="EMBL" id="SOAU01000001">
    <property type="protein sequence ID" value="TDT17198.1"/>
    <property type="molecule type" value="Genomic_DNA"/>
</dbReference>
<dbReference type="PROSITE" id="PS50928">
    <property type="entry name" value="ABC_TM1"/>
    <property type="match status" value="1"/>
</dbReference>
<feature type="transmembrane region" description="Helical" evidence="7">
    <location>
        <begin position="136"/>
        <end position="159"/>
    </location>
</feature>
<keyword evidence="10" id="KW-1185">Reference proteome</keyword>
<dbReference type="SUPFAM" id="SSF161098">
    <property type="entry name" value="MetI-like"/>
    <property type="match status" value="1"/>
</dbReference>
<keyword evidence="5 7" id="KW-1133">Transmembrane helix</keyword>
<dbReference type="InterPro" id="IPR035906">
    <property type="entry name" value="MetI-like_sf"/>
</dbReference>
<dbReference type="Proteomes" id="UP000294558">
    <property type="component" value="Unassembled WGS sequence"/>
</dbReference>
<keyword evidence="4 7" id="KW-0812">Transmembrane</keyword>
<sequence length="274" mass="28841">MNKRLGQLLGAGVVGIAVLSVLGPLVWVTRVATRTPEEYQSDPGGWGSSWTLQNLSDSWEVADLGDALITSASIVVPGAILATVLAALAGWGYAKHDFPGKTVAIGVTSAAMFLPIAALAMPLFEIGLSYGVVGERWFLSLVYGTIFAPWTTLFLRSYFQGVPDSITEAASLDGASAFRTFLSVGLPLSMPALATAFILNAFLQWSELLLALLLLPSGDDTTVSVAIAQFSTQFRTGGPLTAASLLIGSLPILALFLVGQRWIRSGMFTGGVKD</sequence>
<organism evidence="9 10">
    <name type="scientific">Ilumatobacter fluminis</name>
    <dbReference type="NCBI Taxonomy" id="467091"/>
    <lineage>
        <taxon>Bacteria</taxon>
        <taxon>Bacillati</taxon>
        <taxon>Actinomycetota</taxon>
        <taxon>Acidimicrobiia</taxon>
        <taxon>Acidimicrobiales</taxon>
        <taxon>Ilumatobacteraceae</taxon>
        <taxon>Ilumatobacter</taxon>
    </lineage>
</organism>
<dbReference type="PANTHER" id="PTHR43744:SF12">
    <property type="entry name" value="ABC TRANSPORTER PERMEASE PROTEIN MG189-RELATED"/>
    <property type="match status" value="1"/>
</dbReference>
<evidence type="ECO:0000256" key="5">
    <source>
        <dbReference type="ARBA" id="ARBA00022989"/>
    </source>
</evidence>
<dbReference type="Pfam" id="PF00528">
    <property type="entry name" value="BPD_transp_1"/>
    <property type="match status" value="1"/>
</dbReference>
<feature type="transmembrane region" description="Helical" evidence="7">
    <location>
        <begin position="180"/>
        <end position="203"/>
    </location>
</feature>
<evidence type="ECO:0000256" key="7">
    <source>
        <dbReference type="RuleBase" id="RU363032"/>
    </source>
</evidence>
<dbReference type="AlphaFoldDB" id="A0A4V6Q1X5"/>
<feature type="transmembrane region" description="Helical" evidence="7">
    <location>
        <begin position="7"/>
        <end position="27"/>
    </location>
</feature>
<evidence type="ECO:0000256" key="3">
    <source>
        <dbReference type="ARBA" id="ARBA00022475"/>
    </source>
</evidence>
<protein>
    <submittedName>
        <fullName evidence="9">Carbohydrate ABC transporter membrane protein 2 (CUT1 family)</fullName>
    </submittedName>
</protein>
<accession>A0A4V6Q1X5</accession>
<feature type="transmembrane region" description="Helical" evidence="7">
    <location>
        <begin position="67"/>
        <end position="91"/>
    </location>
</feature>
<feature type="transmembrane region" description="Helical" evidence="7">
    <location>
        <begin position="240"/>
        <end position="258"/>
    </location>
</feature>
<dbReference type="RefSeq" id="WP_166657580.1">
    <property type="nucleotide sequence ID" value="NZ_SOAU01000001.1"/>
</dbReference>
<evidence type="ECO:0000313" key="10">
    <source>
        <dbReference type="Proteomes" id="UP000294558"/>
    </source>
</evidence>
<evidence type="ECO:0000256" key="1">
    <source>
        <dbReference type="ARBA" id="ARBA00004651"/>
    </source>
</evidence>
<feature type="domain" description="ABC transmembrane type-1" evidence="8">
    <location>
        <begin position="68"/>
        <end position="259"/>
    </location>
</feature>
<dbReference type="PANTHER" id="PTHR43744">
    <property type="entry name" value="ABC TRANSPORTER PERMEASE PROTEIN MG189-RELATED-RELATED"/>
    <property type="match status" value="1"/>
</dbReference>
<comment type="subcellular location">
    <subcellularLocation>
        <location evidence="1 7">Cell membrane</location>
        <topology evidence="1 7">Multi-pass membrane protein</topology>
    </subcellularLocation>
</comment>
<dbReference type="Gene3D" id="1.10.3720.10">
    <property type="entry name" value="MetI-like"/>
    <property type="match status" value="1"/>
</dbReference>
<dbReference type="CDD" id="cd06261">
    <property type="entry name" value="TM_PBP2"/>
    <property type="match status" value="1"/>
</dbReference>
<evidence type="ECO:0000259" key="8">
    <source>
        <dbReference type="PROSITE" id="PS50928"/>
    </source>
</evidence>
<feature type="transmembrane region" description="Helical" evidence="7">
    <location>
        <begin position="103"/>
        <end position="124"/>
    </location>
</feature>
<dbReference type="GO" id="GO:0055085">
    <property type="term" value="P:transmembrane transport"/>
    <property type="evidence" value="ECO:0007669"/>
    <property type="project" value="InterPro"/>
</dbReference>
<dbReference type="GO" id="GO:0005886">
    <property type="term" value="C:plasma membrane"/>
    <property type="evidence" value="ECO:0007669"/>
    <property type="project" value="UniProtKB-SubCell"/>
</dbReference>
<keyword evidence="2 7" id="KW-0813">Transport</keyword>
<evidence type="ECO:0000256" key="2">
    <source>
        <dbReference type="ARBA" id="ARBA00022448"/>
    </source>
</evidence>
<evidence type="ECO:0000256" key="6">
    <source>
        <dbReference type="ARBA" id="ARBA00023136"/>
    </source>
</evidence>
<dbReference type="InterPro" id="IPR000515">
    <property type="entry name" value="MetI-like"/>
</dbReference>
<keyword evidence="3" id="KW-1003">Cell membrane</keyword>
<keyword evidence="6 7" id="KW-0472">Membrane</keyword>
<comment type="caution">
    <text evidence="9">The sequence shown here is derived from an EMBL/GenBank/DDBJ whole genome shotgun (WGS) entry which is preliminary data.</text>
</comment>
<evidence type="ECO:0000256" key="4">
    <source>
        <dbReference type="ARBA" id="ARBA00022692"/>
    </source>
</evidence>